<dbReference type="EMBL" id="KQ241704">
    <property type="protein sequence ID" value="KNC85397.1"/>
    <property type="molecule type" value="Genomic_DNA"/>
</dbReference>
<organism evidence="3 4">
    <name type="scientific">Sphaeroforma arctica JP610</name>
    <dbReference type="NCBI Taxonomy" id="667725"/>
    <lineage>
        <taxon>Eukaryota</taxon>
        <taxon>Ichthyosporea</taxon>
        <taxon>Ichthyophonida</taxon>
        <taxon>Sphaeroforma</taxon>
    </lineage>
</organism>
<dbReference type="GeneID" id="25902932"/>
<evidence type="ECO:0008006" key="5">
    <source>
        <dbReference type="Google" id="ProtNLM"/>
    </source>
</evidence>
<reference evidence="3 4" key="1">
    <citation type="submission" date="2011-02" db="EMBL/GenBank/DDBJ databases">
        <title>The Genome Sequence of Sphaeroforma arctica JP610.</title>
        <authorList>
            <consortium name="The Broad Institute Genome Sequencing Platform"/>
            <person name="Russ C."/>
            <person name="Cuomo C."/>
            <person name="Young S.K."/>
            <person name="Zeng Q."/>
            <person name="Gargeya S."/>
            <person name="Alvarado L."/>
            <person name="Berlin A."/>
            <person name="Chapman S.B."/>
            <person name="Chen Z."/>
            <person name="Freedman E."/>
            <person name="Gellesch M."/>
            <person name="Goldberg J."/>
            <person name="Griggs A."/>
            <person name="Gujja S."/>
            <person name="Heilman E."/>
            <person name="Heiman D."/>
            <person name="Howarth C."/>
            <person name="Mehta T."/>
            <person name="Neiman D."/>
            <person name="Pearson M."/>
            <person name="Roberts A."/>
            <person name="Saif S."/>
            <person name="Shea T."/>
            <person name="Shenoy N."/>
            <person name="Sisk P."/>
            <person name="Stolte C."/>
            <person name="Sykes S."/>
            <person name="White J."/>
            <person name="Yandava C."/>
            <person name="Burger G."/>
            <person name="Gray M.W."/>
            <person name="Holland P.W.H."/>
            <person name="King N."/>
            <person name="Lang F.B.F."/>
            <person name="Roger A.J."/>
            <person name="Ruiz-Trillo I."/>
            <person name="Haas B."/>
            <person name="Nusbaum C."/>
            <person name="Birren B."/>
        </authorList>
    </citation>
    <scope>NUCLEOTIDE SEQUENCE [LARGE SCALE GENOMIC DNA]</scope>
    <source>
        <strain evidence="3 4">JP610</strain>
    </source>
</reference>
<feature type="compositionally biased region" description="Polar residues" evidence="2">
    <location>
        <begin position="142"/>
        <end position="159"/>
    </location>
</feature>
<dbReference type="GO" id="GO:0005524">
    <property type="term" value="F:ATP binding"/>
    <property type="evidence" value="ECO:0007669"/>
    <property type="project" value="UniProtKB-UniRule"/>
</dbReference>
<dbReference type="AlphaFoldDB" id="A0A0L0G8N3"/>
<proteinExistence type="predicted"/>
<feature type="binding site" evidence="1">
    <location>
        <position position="105"/>
    </location>
    <ligand>
        <name>ATP</name>
        <dbReference type="ChEBI" id="CHEBI:30616"/>
    </ligand>
</feature>
<evidence type="ECO:0000313" key="3">
    <source>
        <dbReference type="EMBL" id="KNC85397.1"/>
    </source>
</evidence>
<keyword evidence="1" id="KW-0067">ATP-binding</keyword>
<dbReference type="PROSITE" id="PS00107">
    <property type="entry name" value="PROTEIN_KINASE_ATP"/>
    <property type="match status" value="1"/>
</dbReference>
<dbReference type="SUPFAM" id="SSF56112">
    <property type="entry name" value="Protein kinase-like (PK-like)"/>
    <property type="match status" value="1"/>
</dbReference>
<dbReference type="InterPro" id="IPR011009">
    <property type="entry name" value="Kinase-like_dom_sf"/>
</dbReference>
<feature type="region of interest" description="Disordered" evidence="2">
    <location>
        <begin position="142"/>
        <end position="162"/>
    </location>
</feature>
<dbReference type="STRING" id="667725.A0A0L0G8N3"/>
<accession>A0A0L0G8N3</accession>
<evidence type="ECO:0000313" key="4">
    <source>
        <dbReference type="Proteomes" id="UP000054560"/>
    </source>
</evidence>
<protein>
    <recommendedName>
        <fullName evidence="5">Protein kinase domain-containing protein</fullName>
    </recommendedName>
</protein>
<evidence type="ECO:0000256" key="2">
    <source>
        <dbReference type="SAM" id="MobiDB-lite"/>
    </source>
</evidence>
<dbReference type="InterPro" id="IPR017441">
    <property type="entry name" value="Protein_kinase_ATP_BS"/>
</dbReference>
<gene>
    <name evidence="3" type="ORF">SARC_02428</name>
</gene>
<dbReference type="Proteomes" id="UP000054560">
    <property type="component" value="Unassembled WGS sequence"/>
</dbReference>
<sequence>MTKRLLQEDYITYQPENTTGVRKSMRIHNKSHPSLENSDATAQINRITDEDVNSEHIPLDCMDVDAQREATSIEISRISLLGRGGFAKVYKVQSTRTEKIYAAKKQLGVSSTAKKTSLHEERLLNECRCANVVQDTQDTYTRTPRIPTQDTQDTYTRTPGNLHKDTQEYLHKDTQEYLHKDTQEYVHKGTQEYLRKDTQDTYTRTPRNTYTRKPRNTYTRTPKNVHKDTQEYLYKDSQGYLHKNTQEYLHKDTQEYLHKDTHNTPITLQTDLEFYGFFDNCVCSPWQHL</sequence>
<keyword evidence="4" id="KW-1185">Reference proteome</keyword>
<keyword evidence="1" id="KW-0547">Nucleotide-binding</keyword>
<evidence type="ECO:0000256" key="1">
    <source>
        <dbReference type="PROSITE-ProRule" id="PRU10141"/>
    </source>
</evidence>
<name>A0A0L0G8N3_9EUKA</name>
<dbReference type="RefSeq" id="XP_014159299.1">
    <property type="nucleotide sequence ID" value="XM_014303824.1"/>
</dbReference>
<dbReference type="Gene3D" id="3.30.200.20">
    <property type="entry name" value="Phosphorylase Kinase, domain 1"/>
    <property type="match status" value="1"/>
</dbReference>